<dbReference type="AlphaFoldDB" id="N9DQL4"/>
<reference evidence="1 2" key="1">
    <citation type="submission" date="2013-02" db="EMBL/GenBank/DDBJ databases">
        <title>The Genome Sequence of Acinetobacter bereziniae CIP 70.12.</title>
        <authorList>
            <consortium name="The Broad Institute Genome Sequencing Platform"/>
            <consortium name="The Broad Institute Genome Sequencing Center for Infectious Disease"/>
            <person name="Cerqueira G."/>
            <person name="Feldgarden M."/>
            <person name="Courvalin P."/>
            <person name="Perichon B."/>
            <person name="Grillot-Courvalin C."/>
            <person name="Clermont D."/>
            <person name="Rocha E."/>
            <person name="Yoon E.-J."/>
            <person name="Nemec A."/>
            <person name="Walker B."/>
            <person name="Young S.K."/>
            <person name="Zeng Q."/>
            <person name="Gargeya S."/>
            <person name="Fitzgerald M."/>
            <person name="Haas B."/>
            <person name="Abouelleil A."/>
            <person name="Alvarado L."/>
            <person name="Arachchi H.M."/>
            <person name="Berlin A.M."/>
            <person name="Chapman S.B."/>
            <person name="Dewar J."/>
            <person name="Goldberg J."/>
            <person name="Griggs A."/>
            <person name="Gujja S."/>
            <person name="Hansen M."/>
            <person name="Howarth C."/>
            <person name="Imamovic A."/>
            <person name="Larimer J."/>
            <person name="McCowan C."/>
            <person name="Murphy C."/>
            <person name="Neiman D."/>
            <person name="Pearson M."/>
            <person name="Priest M."/>
            <person name="Roberts A."/>
            <person name="Saif S."/>
            <person name="Shea T."/>
            <person name="Sisk P."/>
            <person name="Sykes S."/>
            <person name="Wortman J."/>
            <person name="Nusbaum C."/>
            <person name="Birren B."/>
        </authorList>
    </citation>
    <scope>NUCLEOTIDE SEQUENCE [LARGE SCALE GENOMIC DNA]</scope>
    <source>
        <strain evidence="1 2">CIP 70.12</strain>
    </source>
</reference>
<gene>
    <name evidence="1" type="ORF">F938_00831</name>
</gene>
<keyword evidence="2" id="KW-1185">Reference proteome</keyword>
<dbReference type="EMBL" id="APQG01000015">
    <property type="protein sequence ID" value="ENW00187.1"/>
    <property type="molecule type" value="Genomic_DNA"/>
</dbReference>
<accession>N9DQL4</accession>
<dbReference type="RefSeq" id="WP_005029664.1">
    <property type="nucleotide sequence ID" value="NZ_KB849755.1"/>
</dbReference>
<evidence type="ECO:0000313" key="1">
    <source>
        <dbReference type="EMBL" id="ENW00187.1"/>
    </source>
</evidence>
<sequence length="89" mass="10138">MEIRIGKEWVIFTSKNGSNIILAKVPEQLQDSEDPIDPLKIGQKYYYSTIFGAIQGVFKLGIHDSEARSFLDLEQEIMRVAQLCESAFK</sequence>
<evidence type="ECO:0008006" key="3">
    <source>
        <dbReference type="Google" id="ProtNLM"/>
    </source>
</evidence>
<dbReference type="HOGENOM" id="CLU_2447897_0_0_6"/>
<protein>
    <recommendedName>
        <fullName evidence="3">DUF5405 domain-containing protein</fullName>
    </recommendedName>
</protein>
<proteinExistence type="predicted"/>
<evidence type="ECO:0000313" key="2">
    <source>
        <dbReference type="Proteomes" id="UP000013251"/>
    </source>
</evidence>
<dbReference type="OrthoDB" id="6497534at2"/>
<organism evidence="1 2">
    <name type="scientific">Acinetobacter bereziniae LMG 1003 = CIP 70.12</name>
    <dbReference type="NCBI Taxonomy" id="981324"/>
    <lineage>
        <taxon>Bacteria</taxon>
        <taxon>Pseudomonadati</taxon>
        <taxon>Pseudomonadota</taxon>
        <taxon>Gammaproteobacteria</taxon>
        <taxon>Moraxellales</taxon>
        <taxon>Moraxellaceae</taxon>
        <taxon>Acinetobacter</taxon>
    </lineage>
</organism>
<comment type="caution">
    <text evidence="1">The sequence shown here is derived from an EMBL/GenBank/DDBJ whole genome shotgun (WGS) entry which is preliminary data.</text>
</comment>
<dbReference type="PATRIC" id="fig|1217650.3.peg.795"/>
<dbReference type="Proteomes" id="UP000013251">
    <property type="component" value="Unassembled WGS sequence"/>
</dbReference>
<name>N9DQL4_ACIBZ</name>